<dbReference type="Proteomes" id="UP000256913">
    <property type="component" value="Unassembled WGS sequence"/>
</dbReference>
<dbReference type="InterPro" id="IPR051784">
    <property type="entry name" value="Nod_factor_ABC_transporter"/>
</dbReference>
<feature type="transmembrane region" description="Helical" evidence="5">
    <location>
        <begin position="21"/>
        <end position="43"/>
    </location>
</feature>
<feature type="transmembrane region" description="Helical" evidence="5">
    <location>
        <begin position="225"/>
        <end position="245"/>
    </location>
</feature>
<reference evidence="7 8" key="1">
    <citation type="submission" date="2018-08" db="EMBL/GenBank/DDBJ databases">
        <title>Sequencing the genomes of 1000 actinobacteria strains.</title>
        <authorList>
            <person name="Klenk H.-P."/>
        </authorList>
    </citation>
    <scope>NUCLEOTIDE SEQUENCE [LARGE SCALE GENOMIC DNA]</scope>
    <source>
        <strain evidence="7 8">DSM 44099</strain>
    </source>
</reference>
<dbReference type="InterPro" id="IPR013525">
    <property type="entry name" value="ABC2_TM"/>
</dbReference>
<dbReference type="OrthoDB" id="3772964at2"/>
<dbReference type="PANTHER" id="PTHR43229:SF6">
    <property type="entry name" value="ABC-TYPE MULTIDRUG TRANSPORT SYSTEM, PERMEASE COMPONENT"/>
    <property type="match status" value="1"/>
</dbReference>
<comment type="caution">
    <text evidence="7">The sequence shown here is derived from an EMBL/GenBank/DDBJ whole genome shotgun (WGS) entry which is preliminary data.</text>
</comment>
<proteinExistence type="predicted"/>
<evidence type="ECO:0000313" key="8">
    <source>
        <dbReference type="Proteomes" id="UP000256913"/>
    </source>
</evidence>
<organism evidence="7 8">
    <name type="scientific">Asanoa ferruginea</name>
    <dbReference type="NCBI Taxonomy" id="53367"/>
    <lineage>
        <taxon>Bacteria</taxon>
        <taxon>Bacillati</taxon>
        <taxon>Actinomycetota</taxon>
        <taxon>Actinomycetes</taxon>
        <taxon>Micromonosporales</taxon>
        <taxon>Micromonosporaceae</taxon>
        <taxon>Asanoa</taxon>
    </lineage>
</organism>
<accession>A0A3D9ZBV9</accession>
<feature type="transmembrane region" description="Helical" evidence="5">
    <location>
        <begin position="165"/>
        <end position="187"/>
    </location>
</feature>
<feature type="transmembrane region" description="Helical" evidence="5">
    <location>
        <begin position="96"/>
        <end position="116"/>
    </location>
</feature>
<evidence type="ECO:0000256" key="2">
    <source>
        <dbReference type="ARBA" id="ARBA00022692"/>
    </source>
</evidence>
<dbReference type="PANTHER" id="PTHR43229">
    <property type="entry name" value="NODULATION PROTEIN J"/>
    <property type="match status" value="1"/>
</dbReference>
<dbReference type="AlphaFoldDB" id="A0A3D9ZBV9"/>
<dbReference type="EMBL" id="QUMQ01000001">
    <property type="protein sequence ID" value="REF94801.1"/>
    <property type="molecule type" value="Genomic_DNA"/>
</dbReference>
<keyword evidence="3 5" id="KW-1133">Transmembrane helix</keyword>
<evidence type="ECO:0000313" key="7">
    <source>
        <dbReference type="EMBL" id="REF94801.1"/>
    </source>
</evidence>
<evidence type="ECO:0000256" key="5">
    <source>
        <dbReference type="SAM" id="Phobius"/>
    </source>
</evidence>
<dbReference type="GO" id="GO:0016020">
    <property type="term" value="C:membrane"/>
    <property type="evidence" value="ECO:0007669"/>
    <property type="project" value="UniProtKB-SubCell"/>
</dbReference>
<gene>
    <name evidence="7" type="ORF">DFJ67_0745</name>
</gene>
<keyword evidence="2 5" id="KW-0812">Transmembrane</keyword>
<evidence type="ECO:0000256" key="3">
    <source>
        <dbReference type="ARBA" id="ARBA00022989"/>
    </source>
</evidence>
<dbReference type="Pfam" id="PF01061">
    <property type="entry name" value="ABC2_membrane"/>
    <property type="match status" value="1"/>
</dbReference>
<evidence type="ECO:0000259" key="6">
    <source>
        <dbReference type="Pfam" id="PF01061"/>
    </source>
</evidence>
<feature type="domain" description="ABC-2 type transporter transmembrane" evidence="6">
    <location>
        <begin position="7"/>
        <end position="213"/>
    </location>
</feature>
<name>A0A3D9ZBV9_9ACTN</name>
<comment type="subcellular location">
    <subcellularLocation>
        <location evidence="1">Membrane</location>
        <topology evidence="1">Multi-pass membrane protein</topology>
    </subcellularLocation>
</comment>
<keyword evidence="4 5" id="KW-0472">Membrane</keyword>
<evidence type="ECO:0000256" key="1">
    <source>
        <dbReference type="ARBA" id="ARBA00004141"/>
    </source>
</evidence>
<evidence type="ECO:0000256" key="4">
    <source>
        <dbReference type="ARBA" id="ARBA00023136"/>
    </source>
</evidence>
<protein>
    <submittedName>
        <fullName evidence="7">ABC-2 type transport system permease protein</fullName>
    </submittedName>
</protein>
<feature type="transmembrane region" description="Helical" evidence="5">
    <location>
        <begin position="136"/>
        <end position="158"/>
    </location>
</feature>
<keyword evidence="8" id="KW-1185">Reference proteome</keyword>
<sequence>MRVFRLVGVAWWLQLKIRSRSAFDGLLSLLYPAFFATTIFMMFKQGGAAGPALLSAAVGSSAMGIWSAVSTTAAFALQTERRQGTLELLVLAPQPFALLLVPLTLSMATIGAYSMAATLLWGRLAFGIKLAIADPLVFVVAVVVTVFSIAMLGMLIAISSIRYRFAWALGSAIEMPVWLICGFLVALSDLPAWVRPLSSVLAPTWGVAAMRAAATGESPWADLGWCLLTAASYGLIATVVSRWMVHSARANATLALS</sequence>
<feature type="transmembrane region" description="Helical" evidence="5">
    <location>
        <begin position="49"/>
        <end position="75"/>
    </location>
</feature>
<dbReference type="RefSeq" id="WP_116066560.1">
    <property type="nucleotide sequence ID" value="NZ_BONB01000001.1"/>
</dbReference>
<dbReference type="GO" id="GO:0140359">
    <property type="term" value="F:ABC-type transporter activity"/>
    <property type="evidence" value="ECO:0007669"/>
    <property type="project" value="InterPro"/>
</dbReference>